<organism evidence="1 2">
    <name type="scientific">Roseimicrobium gellanilyticum</name>
    <dbReference type="NCBI Taxonomy" id="748857"/>
    <lineage>
        <taxon>Bacteria</taxon>
        <taxon>Pseudomonadati</taxon>
        <taxon>Verrucomicrobiota</taxon>
        <taxon>Verrucomicrobiia</taxon>
        <taxon>Verrucomicrobiales</taxon>
        <taxon>Verrucomicrobiaceae</taxon>
        <taxon>Roseimicrobium</taxon>
    </lineage>
</organism>
<proteinExistence type="predicted"/>
<evidence type="ECO:0000313" key="2">
    <source>
        <dbReference type="Proteomes" id="UP000253426"/>
    </source>
</evidence>
<comment type="caution">
    <text evidence="1">The sequence shown here is derived from an EMBL/GenBank/DDBJ whole genome shotgun (WGS) entry which is preliminary data.</text>
</comment>
<keyword evidence="2" id="KW-1185">Reference proteome</keyword>
<dbReference type="RefSeq" id="WP_113961776.1">
    <property type="nucleotide sequence ID" value="NZ_QNRR01000015.1"/>
</dbReference>
<sequence length="157" mass="17710">MSPTRVTLPLNPKEFLETFRHASYAADHPDPEAVRSRVLRFGRLYDNTYTFEGETFTLPDTELALFGEAAERLYAGRPHVFISFMRRAVALLTIVLEGVPEDLALAELPDTTFPQVSFRLIFAAATDYLDEVSPGIFDFNRPALFRAAHAIHVLPVR</sequence>
<gene>
    <name evidence="1" type="ORF">DES53_115145</name>
</gene>
<name>A0A366H4R2_9BACT</name>
<evidence type="ECO:0000313" key="1">
    <source>
        <dbReference type="EMBL" id="RBP37004.1"/>
    </source>
</evidence>
<dbReference type="EMBL" id="QNRR01000015">
    <property type="protein sequence ID" value="RBP37004.1"/>
    <property type="molecule type" value="Genomic_DNA"/>
</dbReference>
<dbReference type="Proteomes" id="UP000253426">
    <property type="component" value="Unassembled WGS sequence"/>
</dbReference>
<accession>A0A366H4R2</accession>
<reference evidence="1 2" key="1">
    <citation type="submission" date="2018-06" db="EMBL/GenBank/DDBJ databases">
        <title>Genomic Encyclopedia of Type Strains, Phase IV (KMG-IV): sequencing the most valuable type-strain genomes for metagenomic binning, comparative biology and taxonomic classification.</title>
        <authorList>
            <person name="Goeker M."/>
        </authorList>
    </citation>
    <scope>NUCLEOTIDE SEQUENCE [LARGE SCALE GENOMIC DNA]</scope>
    <source>
        <strain evidence="1 2">DSM 25532</strain>
    </source>
</reference>
<protein>
    <submittedName>
        <fullName evidence="1">Uncharacterized protein</fullName>
    </submittedName>
</protein>
<dbReference type="AlphaFoldDB" id="A0A366H4R2"/>